<dbReference type="GO" id="GO:0005261">
    <property type="term" value="F:monoatomic cation channel activity"/>
    <property type="evidence" value="ECO:0007669"/>
    <property type="project" value="TreeGrafter"/>
</dbReference>
<evidence type="ECO:0000313" key="2">
    <source>
        <dbReference type="EMBL" id="CAF1183480.1"/>
    </source>
</evidence>
<dbReference type="AlphaFoldDB" id="A0A815P927"/>
<accession>A0A815P927</accession>
<dbReference type="GO" id="GO:0034703">
    <property type="term" value="C:cation channel complex"/>
    <property type="evidence" value="ECO:0007669"/>
    <property type="project" value="TreeGrafter"/>
</dbReference>
<feature type="domain" description="Protein UNC80 central region" evidence="1">
    <location>
        <begin position="12"/>
        <end position="83"/>
    </location>
</feature>
<evidence type="ECO:0000259" key="1">
    <source>
        <dbReference type="Pfam" id="PF19424"/>
    </source>
</evidence>
<keyword evidence="4" id="KW-1185">Reference proteome</keyword>
<dbReference type="Proteomes" id="UP000663870">
    <property type="component" value="Unassembled WGS sequence"/>
</dbReference>
<dbReference type="PANTHER" id="PTHR31781:SF1">
    <property type="entry name" value="PROTEIN UNC-80 HOMOLOG"/>
    <property type="match status" value="1"/>
</dbReference>
<comment type="caution">
    <text evidence="3">The sequence shown here is derived from an EMBL/GenBank/DDBJ whole genome shotgun (WGS) entry which is preliminary data.</text>
</comment>
<dbReference type="GO" id="GO:0030424">
    <property type="term" value="C:axon"/>
    <property type="evidence" value="ECO:0007669"/>
    <property type="project" value="TreeGrafter"/>
</dbReference>
<evidence type="ECO:0000313" key="4">
    <source>
        <dbReference type="Proteomes" id="UP000663870"/>
    </source>
</evidence>
<proteinExistence type="predicted"/>
<dbReference type="PANTHER" id="PTHR31781">
    <property type="entry name" value="UNC80"/>
    <property type="match status" value="1"/>
</dbReference>
<reference evidence="3" key="1">
    <citation type="submission" date="2021-02" db="EMBL/GenBank/DDBJ databases">
        <authorList>
            <person name="Nowell W R."/>
        </authorList>
    </citation>
    <scope>NUCLEOTIDE SEQUENCE</scope>
</reference>
<dbReference type="EMBL" id="CAJNOH010001160">
    <property type="protein sequence ID" value="CAF1183480.1"/>
    <property type="molecule type" value="Genomic_DNA"/>
</dbReference>
<protein>
    <recommendedName>
        <fullName evidence="1">Protein UNC80 central region domain-containing protein</fullName>
    </recommendedName>
</protein>
<name>A0A815P927_9BILA</name>
<gene>
    <name evidence="3" type="ORF">JXQ802_LOCUS37301</name>
    <name evidence="2" type="ORF">PYM288_LOCUS23936</name>
</gene>
<dbReference type="InterPro" id="IPR045852">
    <property type="entry name" value="UNC80_central"/>
</dbReference>
<evidence type="ECO:0000313" key="3">
    <source>
        <dbReference type="EMBL" id="CAF1446028.1"/>
    </source>
</evidence>
<sequence length="141" mass="16302">MLIAARPGQLFDALFHREMENFSTSIRYNVILKFQILWCFRYRFWTQLEEDAHSMIKILSPSMELVLPSPALCLAYLQTIKSPQSLRHLMICLTNIPPQFAHAIFNYVLDLLMNTEQSEIMILITDSVPSTKEAIILGLDL</sequence>
<dbReference type="EMBL" id="CAJNOL010001983">
    <property type="protein sequence ID" value="CAF1446028.1"/>
    <property type="molecule type" value="Genomic_DNA"/>
</dbReference>
<dbReference type="Pfam" id="PF19424">
    <property type="entry name" value="UNC80"/>
    <property type="match status" value="1"/>
</dbReference>
<dbReference type="Proteomes" id="UP000663854">
    <property type="component" value="Unassembled WGS sequence"/>
</dbReference>
<dbReference type="GO" id="GO:0055080">
    <property type="term" value="P:monoatomic cation homeostasis"/>
    <property type="evidence" value="ECO:0007669"/>
    <property type="project" value="TreeGrafter"/>
</dbReference>
<organism evidence="3 4">
    <name type="scientific">Rotaria sordida</name>
    <dbReference type="NCBI Taxonomy" id="392033"/>
    <lineage>
        <taxon>Eukaryota</taxon>
        <taxon>Metazoa</taxon>
        <taxon>Spiralia</taxon>
        <taxon>Gnathifera</taxon>
        <taxon>Rotifera</taxon>
        <taxon>Eurotatoria</taxon>
        <taxon>Bdelloidea</taxon>
        <taxon>Philodinida</taxon>
        <taxon>Philodinidae</taxon>
        <taxon>Rotaria</taxon>
    </lineage>
</organism>